<feature type="region of interest" description="Disordered" evidence="3">
    <location>
        <begin position="1"/>
        <end position="89"/>
    </location>
</feature>
<gene>
    <name evidence="5" type="ORF">SJAG_01462</name>
</gene>
<dbReference type="VEuPathDB" id="FungiDB:SJAG_01462"/>
<feature type="compositionally biased region" description="Basic and acidic residues" evidence="3">
    <location>
        <begin position="263"/>
        <end position="277"/>
    </location>
</feature>
<dbReference type="eggNOG" id="KOG2498">
    <property type="taxonomic scope" value="Eukaryota"/>
</dbReference>
<reference evidence="5 6" key="1">
    <citation type="journal article" date="2011" name="Science">
        <title>Comparative functional genomics of the fission yeasts.</title>
        <authorList>
            <person name="Rhind N."/>
            <person name="Chen Z."/>
            <person name="Yassour M."/>
            <person name="Thompson D.A."/>
            <person name="Haas B.J."/>
            <person name="Habib N."/>
            <person name="Wapinski I."/>
            <person name="Roy S."/>
            <person name="Lin M.F."/>
            <person name="Heiman D.I."/>
            <person name="Young S.K."/>
            <person name="Furuya K."/>
            <person name="Guo Y."/>
            <person name="Pidoux A."/>
            <person name="Chen H.M."/>
            <person name="Robbertse B."/>
            <person name="Goldberg J.M."/>
            <person name="Aoki K."/>
            <person name="Bayne E.H."/>
            <person name="Berlin A.M."/>
            <person name="Desjardins C.A."/>
            <person name="Dobbs E."/>
            <person name="Dukaj L."/>
            <person name="Fan L."/>
            <person name="FitzGerald M.G."/>
            <person name="French C."/>
            <person name="Gujja S."/>
            <person name="Hansen K."/>
            <person name="Keifenheim D."/>
            <person name="Levin J.Z."/>
            <person name="Mosher R.A."/>
            <person name="Mueller C.A."/>
            <person name="Pfiffner J."/>
            <person name="Priest M."/>
            <person name="Russ C."/>
            <person name="Smialowska A."/>
            <person name="Swoboda P."/>
            <person name="Sykes S.M."/>
            <person name="Vaughn M."/>
            <person name="Vengrova S."/>
            <person name="Yoder R."/>
            <person name="Zeng Q."/>
            <person name="Allshire R."/>
            <person name="Baulcombe D."/>
            <person name="Birren B.W."/>
            <person name="Brown W."/>
            <person name="Ekwall K."/>
            <person name="Kellis M."/>
            <person name="Leatherwood J."/>
            <person name="Levin H."/>
            <person name="Margalit H."/>
            <person name="Martienssen R."/>
            <person name="Nieduszynski C.A."/>
            <person name="Spatafora J.W."/>
            <person name="Friedman N."/>
            <person name="Dalgaard J.Z."/>
            <person name="Baumann P."/>
            <person name="Niki H."/>
            <person name="Regev A."/>
            <person name="Nusbaum C."/>
        </authorList>
    </citation>
    <scope>NUCLEOTIDE SEQUENCE [LARGE SCALE GENOMIC DNA]</scope>
    <source>
        <strain evidence="6">yFS275 / FY16936</strain>
    </source>
</reference>
<evidence type="ECO:0000313" key="5">
    <source>
        <dbReference type="EMBL" id="EEB06420.1"/>
    </source>
</evidence>
<dbReference type="OMA" id="NHEENTH"/>
<dbReference type="PANTHER" id="PTHR12765">
    <property type="entry name" value="RED PROTEIN IK FACTOR CYTOKINE IK"/>
    <property type="match status" value="1"/>
</dbReference>
<protein>
    <submittedName>
        <fullName evidence="5">Eukaryotic nuclear protein implicated in meiotic chromosome segregation</fullName>
    </submittedName>
</protein>
<feature type="compositionally biased region" description="Basic and acidic residues" evidence="3">
    <location>
        <begin position="309"/>
        <end position="325"/>
    </location>
</feature>
<feature type="compositionally biased region" description="Basic and acidic residues" evidence="3">
    <location>
        <begin position="156"/>
        <end position="168"/>
    </location>
</feature>
<feature type="compositionally biased region" description="Acidic residues" evidence="3">
    <location>
        <begin position="399"/>
        <end position="409"/>
    </location>
</feature>
<accession>B6JY02</accession>
<sequence>MNQDDFRKLLQTPRNAESELSKLKAPSRPAVDMFGIRRKPRLNLFQPPRSVLQKKRPSTASEEEKGTKQTTKQRKKLETLSKETDAELTAEDDEYSVRIQELKQLVREGKITNQEYSEKTKELGGNMETTHLVRGLDRKLLARMKQSSLPNIAEKTNGDNETAEKESVNTEDEDVLLEQLASEKPHEESPSTSFSTGKPTQHRPRKEKRIPVYPNGAPMYEIHYENDTKVKILLDENGNATKRLVKKKKHKDIVKPADVLASSHEEQQTKQKQDTVEERIPACPPRVLPLPQANLDADIFDEESDYDPFGDREGEGADTKKPQLDLKKEKLFAESVNDEEISKLDAQQANAKSQIRRLAHLQERREAEEAMEQQEKRQVDAGFGLKLGRDDAPSATDMLDYEEDDDEDDVGKRKRR</sequence>
<keyword evidence="2" id="KW-0539">Nucleus</keyword>
<dbReference type="InterPro" id="IPR039896">
    <property type="entry name" value="Red-like"/>
</dbReference>
<feature type="compositionally biased region" description="Basic and acidic residues" evidence="3">
    <location>
        <begin position="76"/>
        <end position="85"/>
    </location>
</feature>
<dbReference type="AlphaFoldDB" id="B6JY02"/>
<dbReference type="HOGENOM" id="CLU_735999_0_0_1"/>
<evidence type="ECO:0000256" key="2">
    <source>
        <dbReference type="ARBA" id="ARBA00023242"/>
    </source>
</evidence>
<dbReference type="InterPro" id="IPR012916">
    <property type="entry name" value="RED_N"/>
</dbReference>
<evidence type="ECO:0000313" key="6">
    <source>
        <dbReference type="Proteomes" id="UP000001744"/>
    </source>
</evidence>
<feature type="region of interest" description="Disordered" evidence="3">
    <location>
        <begin position="302"/>
        <end position="325"/>
    </location>
</feature>
<feature type="region of interest" description="Disordered" evidence="3">
    <location>
        <begin position="257"/>
        <end position="277"/>
    </location>
</feature>
<feature type="region of interest" description="Disordered" evidence="3">
    <location>
        <begin position="147"/>
        <end position="214"/>
    </location>
</feature>
<name>B6JY02_SCHJY</name>
<organism evidence="5 6">
    <name type="scientific">Schizosaccharomyces japonicus (strain yFS275 / FY16936)</name>
    <name type="common">Fission yeast</name>
    <dbReference type="NCBI Taxonomy" id="402676"/>
    <lineage>
        <taxon>Eukaryota</taxon>
        <taxon>Fungi</taxon>
        <taxon>Dikarya</taxon>
        <taxon>Ascomycota</taxon>
        <taxon>Taphrinomycotina</taxon>
        <taxon>Schizosaccharomycetes</taxon>
        <taxon>Schizosaccharomycetales</taxon>
        <taxon>Schizosaccharomycetaceae</taxon>
        <taxon>Schizosaccharomyces</taxon>
    </lineage>
</organism>
<keyword evidence="6" id="KW-1185">Reference proteome</keyword>
<dbReference type="JaponicusDB" id="SJAG_01462"/>
<feature type="domain" description="RED-like N-terminal" evidence="4">
    <location>
        <begin position="114"/>
        <end position="196"/>
    </location>
</feature>
<dbReference type="GO" id="GO:0005634">
    <property type="term" value="C:nucleus"/>
    <property type="evidence" value="ECO:0007669"/>
    <property type="project" value="UniProtKB-SubCell"/>
</dbReference>
<feature type="compositionally biased region" description="Polar residues" evidence="3">
    <location>
        <begin position="190"/>
        <end position="199"/>
    </location>
</feature>
<dbReference type="STRING" id="402676.B6JY02"/>
<dbReference type="RefSeq" id="XP_002172713.1">
    <property type="nucleotide sequence ID" value="XM_002172677.2"/>
</dbReference>
<evidence type="ECO:0000256" key="3">
    <source>
        <dbReference type="SAM" id="MobiDB-lite"/>
    </source>
</evidence>
<evidence type="ECO:0000259" key="4">
    <source>
        <dbReference type="Pfam" id="PF07808"/>
    </source>
</evidence>
<dbReference type="EMBL" id="KE651168">
    <property type="protein sequence ID" value="EEB06420.1"/>
    <property type="molecule type" value="Genomic_DNA"/>
</dbReference>
<dbReference type="GeneID" id="7051419"/>
<dbReference type="Pfam" id="PF07808">
    <property type="entry name" value="RED_N"/>
    <property type="match status" value="1"/>
</dbReference>
<comment type="subcellular location">
    <subcellularLocation>
        <location evidence="1">Nucleus</location>
    </subcellularLocation>
</comment>
<feature type="region of interest" description="Disordered" evidence="3">
    <location>
        <begin position="360"/>
        <end position="416"/>
    </location>
</feature>
<evidence type="ECO:0000256" key="1">
    <source>
        <dbReference type="ARBA" id="ARBA00004123"/>
    </source>
</evidence>
<proteinExistence type="predicted"/>
<feature type="compositionally biased region" description="Basic and acidic residues" evidence="3">
    <location>
        <begin position="360"/>
        <end position="379"/>
    </location>
</feature>
<dbReference type="Proteomes" id="UP000001744">
    <property type="component" value="Unassembled WGS sequence"/>
</dbReference>